<dbReference type="OrthoDB" id="7187254at2"/>
<protein>
    <submittedName>
        <fullName evidence="1">Transmembrane transcriptional regulator (Anti-sigma factor RsiW)</fullName>
    </submittedName>
</protein>
<dbReference type="STRING" id="440168.SAMN04487974_101473"/>
<organism evidence="1 2">
    <name type="scientific">Pelagibacterium luteolum</name>
    <dbReference type="NCBI Taxonomy" id="440168"/>
    <lineage>
        <taxon>Bacteria</taxon>
        <taxon>Pseudomonadati</taxon>
        <taxon>Pseudomonadota</taxon>
        <taxon>Alphaproteobacteria</taxon>
        <taxon>Hyphomicrobiales</taxon>
        <taxon>Devosiaceae</taxon>
        <taxon>Pelagibacterium</taxon>
    </lineage>
</organism>
<dbReference type="EMBL" id="FNCS01000001">
    <property type="protein sequence ID" value="SDG21581.1"/>
    <property type="molecule type" value="Genomic_DNA"/>
</dbReference>
<name>A0A1G7SF48_9HYPH</name>
<sequence>MTKPSAPISEDDLHAFLDGALDQDRVADVERHLAGNPDVAGEIERWRHRETDLRAVLGAYSFGAADEIPVAEPQRTEGRRFKWTAMVAAVVVAFSLGGGAGYLGRSLIETPSAVRDLDALWLDAAAREVFLTYVGEVRHPVEVGADEQEHLTNWLGNRIDRPFTAPSLAELGFGLVGGRLLPINGRPGAMLMYENGQGDRATLLLARNAGARDTAFQFSEGDGVNTFRWIDGPLAYAITGFLDRGALEDITRAVYDHFEAI</sequence>
<proteinExistence type="predicted"/>
<keyword evidence="2" id="KW-1185">Reference proteome</keyword>
<accession>A0A1G7SF48</accession>
<dbReference type="Proteomes" id="UP000199495">
    <property type="component" value="Unassembled WGS sequence"/>
</dbReference>
<reference evidence="1 2" key="1">
    <citation type="submission" date="2016-10" db="EMBL/GenBank/DDBJ databases">
        <authorList>
            <person name="de Groot N.N."/>
        </authorList>
    </citation>
    <scope>NUCLEOTIDE SEQUENCE [LARGE SCALE GENOMIC DNA]</scope>
    <source>
        <strain evidence="1 2">CGMCC 1.10267</strain>
    </source>
</reference>
<keyword evidence="1" id="KW-0812">Transmembrane</keyword>
<gene>
    <name evidence="1" type="ORF">SAMN04487974_101473</name>
</gene>
<keyword evidence="1" id="KW-0472">Membrane</keyword>
<evidence type="ECO:0000313" key="1">
    <source>
        <dbReference type="EMBL" id="SDG21581.1"/>
    </source>
</evidence>
<dbReference type="AlphaFoldDB" id="A0A1G7SF48"/>
<evidence type="ECO:0000313" key="2">
    <source>
        <dbReference type="Proteomes" id="UP000199495"/>
    </source>
</evidence>
<dbReference type="RefSeq" id="WP_090590793.1">
    <property type="nucleotide sequence ID" value="NZ_FNCS01000001.1"/>
</dbReference>